<proteinExistence type="predicted"/>
<organism evidence="1 2">
    <name type="scientific">Lactiplantibacillus xiangfangensis</name>
    <dbReference type="NCBI Taxonomy" id="942150"/>
    <lineage>
        <taxon>Bacteria</taxon>
        <taxon>Bacillati</taxon>
        <taxon>Bacillota</taxon>
        <taxon>Bacilli</taxon>
        <taxon>Lactobacillales</taxon>
        <taxon>Lactobacillaceae</taxon>
        <taxon>Lactiplantibacillus</taxon>
    </lineage>
</organism>
<dbReference type="EMBL" id="JQCL01000074">
    <property type="protein sequence ID" value="KRO09041.1"/>
    <property type="molecule type" value="Genomic_DNA"/>
</dbReference>
<accession>A0A0R2M5G0</accession>
<comment type="caution">
    <text evidence="1">The sequence shown here is derived from an EMBL/GenBank/DDBJ whole genome shotgun (WGS) entry which is preliminary data.</text>
</comment>
<keyword evidence="2" id="KW-1185">Reference proteome</keyword>
<evidence type="ECO:0000313" key="2">
    <source>
        <dbReference type="Proteomes" id="UP000051783"/>
    </source>
</evidence>
<dbReference type="Proteomes" id="UP000051783">
    <property type="component" value="Unassembled WGS sequence"/>
</dbReference>
<dbReference type="STRING" id="942150.IV64_GL000168"/>
<evidence type="ECO:0000313" key="1">
    <source>
        <dbReference type="EMBL" id="KRO09041.1"/>
    </source>
</evidence>
<reference evidence="1 2" key="1">
    <citation type="journal article" date="2015" name="Genome Announc.">
        <title>Expanding the biotechnology potential of lactobacilli through comparative genomics of 213 strains and associated genera.</title>
        <authorList>
            <person name="Sun Z."/>
            <person name="Harris H.M."/>
            <person name="McCann A."/>
            <person name="Guo C."/>
            <person name="Argimon S."/>
            <person name="Zhang W."/>
            <person name="Yang X."/>
            <person name="Jeffery I.B."/>
            <person name="Cooney J.C."/>
            <person name="Kagawa T.F."/>
            <person name="Liu W."/>
            <person name="Song Y."/>
            <person name="Salvetti E."/>
            <person name="Wrobel A."/>
            <person name="Rasinkangas P."/>
            <person name="Parkhill J."/>
            <person name="Rea M.C."/>
            <person name="O'Sullivan O."/>
            <person name="Ritari J."/>
            <person name="Douillard F.P."/>
            <person name="Paul Ross R."/>
            <person name="Yang R."/>
            <person name="Briner A.E."/>
            <person name="Felis G.E."/>
            <person name="de Vos W.M."/>
            <person name="Barrangou R."/>
            <person name="Klaenhammer T.R."/>
            <person name="Caufield P.W."/>
            <person name="Cui Y."/>
            <person name="Zhang H."/>
            <person name="O'Toole P.W."/>
        </authorList>
    </citation>
    <scope>NUCLEOTIDE SEQUENCE [LARGE SCALE GENOMIC DNA]</scope>
    <source>
        <strain evidence="1 2">LMG 26013</strain>
    </source>
</reference>
<gene>
    <name evidence="1" type="ORF">IV64_GL000168</name>
</gene>
<dbReference type="PATRIC" id="fig|942150.3.peg.175"/>
<name>A0A0R2M5G0_9LACO</name>
<protein>
    <submittedName>
        <fullName evidence="1">Uncharacterized protein</fullName>
    </submittedName>
</protein>
<sequence length="289" mass="32806">MGDVGMKPVIFLVTALTDVKQDGFSVKLRALLEQQVPVQILFADLNFLERATFDQLLATLAVTNPALVTVTDLFDIFANDQGSPLSERTRMRVDHTNLTVRRHTSATETVVRYLYDDQLLEEQHFTADQQLSYQNFYQDNLLTQVVFWGKQQRPVTISNFQAEALKETLLLNAQGELVYRFMREEQPVQKIFNGKDAATLQVADPATPQSEALPSKKSREPAGTLTVRNEQATIFKVMDYVDATDFNGIYDFYRYALKRLGAADARLYVSVSQNVEMSAVLPNQLIFNY</sequence>
<dbReference type="AlphaFoldDB" id="A0A0R2M5G0"/>